<reference evidence="8" key="1">
    <citation type="submission" date="2015-07" db="EMBL/GenBank/DDBJ databases">
        <title>Fjat-10036 dsm4.</title>
        <authorList>
            <person name="Liu B."/>
            <person name="Wang J."/>
            <person name="Zhu Y."/>
            <person name="Liu G."/>
            <person name="Chen Q."/>
            <person name="Chen Z."/>
            <person name="Lan J."/>
            <person name="Che J."/>
            <person name="Ge C."/>
            <person name="Shi H."/>
            <person name="Pan Z."/>
            <person name="Liu X."/>
        </authorList>
    </citation>
    <scope>NUCLEOTIDE SEQUENCE [LARGE SCALE GENOMIC DNA]</scope>
    <source>
        <strain evidence="8">DSM 4</strain>
    </source>
</reference>
<proteinExistence type="predicted"/>
<keyword evidence="7" id="KW-0489">Methyltransferase</keyword>
<dbReference type="GO" id="GO:0012505">
    <property type="term" value="C:endomembrane system"/>
    <property type="evidence" value="ECO:0007669"/>
    <property type="project" value="UniProtKB-SubCell"/>
</dbReference>
<evidence type="ECO:0000256" key="3">
    <source>
        <dbReference type="ARBA" id="ARBA00022989"/>
    </source>
</evidence>
<dbReference type="GO" id="GO:0032259">
    <property type="term" value="P:methylation"/>
    <property type="evidence" value="ECO:0007669"/>
    <property type="project" value="UniProtKB-KW"/>
</dbReference>
<evidence type="ECO:0000313" key="7">
    <source>
        <dbReference type="EMBL" id="KON89351.1"/>
    </source>
</evidence>
<keyword evidence="4 5" id="KW-0472">Membrane</keyword>
<evidence type="ECO:0000313" key="8">
    <source>
        <dbReference type="Proteomes" id="UP000037109"/>
    </source>
</evidence>
<comment type="caution">
    <text evidence="7">The sequence shown here is derived from an EMBL/GenBank/DDBJ whole genome shotgun (WGS) entry which is preliminary data.</text>
</comment>
<keyword evidence="7" id="KW-0808">Transferase</keyword>
<dbReference type="PATRIC" id="fig|1459.3.peg.5016"/>
<dbReference type="STRING" id="1459.AF332_22760"/>
<dbReference type="Pfam" id="PF06803">
    <property type="entry name" value="DUF1232"/>
    <property type="match status" value="1"/>
</dbReference>
<name>A0A0M0GIT4_SPOGL</name>
<comment type="subcellular location">
    <subcellularLocation>
        <location evidence="1">Endomembrane system</location>
        <topology evidence="1">Multi-pass membrane protein</topology>
    </subcellularLocation>
</comment>
<evidence type="ECO:0000256" key="4">
    <source>
        <dbReference type="ARBA" id="ARBA00023136"/>
    </source>
</evidence>
<organism evidence="7 8">
    <name type="scientific">Sporosarcina globispora</name>
    <name type="common">Bacillus globisporus</name>
    <dbReference type="NCBI Taxonomy" id="1459"/>
    <lineage>
        <taxon>Bacteria</taxon>
        <taxon>Bacillati</taxon>
        <taxon>Bacillota</taxon>
        <taxon>Bacilli</taxon>
        <taxon>Bacillales</taxon>
        <taxon>Caryophanaceae</taxon>
        <taxon>Sporosarcina</taxon>
    </lineage>
</organism>
<keyword evidence="3 5" id="KW-1133">Transmembrane helix</keyword>
<dbReference type="RefSeq" id="WP_053436719.1">
    <property type="nucleotide sequence ID" value="NZ_LGUF01000007.1"/>
</dbReference>
<evidence type="ECO:0000259" key="6">
    <source>
        <dbReference type="Pfam" id="PF06803"/>
    </source>
</evidence>
<gene>
    <name evidence="7" type="ORF">AF332_22760</name>
</gene>
<dbReference type="AlphaFoldDB" id="A0A0M0GIT4"/>
<keyword evidence="8" id="KW-1185">Reference proteome</keyword>
<protein>
    <submittedName>
        <fullName evidence="7">Methyltransferase type 11</fullName>
    </submittedName>
</protein>
<evidence type="ECO:0000256" key="2">
    <source>
        <dbReference type="ARBA" id="ARBA00022692"/>
    </source>
</evidence>
<feature type="domain" description="DUF1232" evidence="6">
    <location>
        <begin position="78"/>
        <end position="113"/>
    </location>
</feature>
<keyword evidence="2 5" id="KW-0812">Transmembrane</keyword>
<accession>A0A0M0GIT4</accession>
<sequence length="137" mass="15785">MPEIETRDYKKGYRKFSSRARRYADDPEKTKGLLRKATLKADKNKSSLSDIWEKFQLLIDLVKAWSKGDYRHISKKSIIFIIASILYFVSPIDLVPDFFIGMGILDDAAVLGFAVSQITGELEKFKTWKESRTIAMK</sequence>
<dbReference type="InterPro" id="IPR010652">
    <property type="entry name" value="DUF1232"/>
</dbReference>
<dbReference type="GO" id="GO:0008168">
    <property type="term" value="F:methyltransferase activity"/>
    <property type="evidence" value="ECO:0007669"/>
    <property type="project" value="UniProtKB-KW"/>
</dbReference>
<dbReference type="EMBL" id="LGUF01000007">
    <property type="protein sequence ID" value="KON89351.1"/>
    <property type="molecule type" value="Genomic_DNA"/>
</dbReference>
<dbReference type="OrthoDB" id="9793277at2"/>
<dbReference type="Proteomes" id="UP000037109">
    <property type="component" value="Unassembled WGS sequence"/>
</dbReference>
<feature type="transmembrane region" description="Helical" evidence="5">
    <location>
        <begin position="73"/>
        <end position="92"/>
    </location>
</feature>
<evidence type="ECO:0000256" key="5">
    <source>
        <dbReference type="SAM" id="Phobius"/>
    </source>
</evidence>
<evidence type="ECO:0000256" key="1">
    <source>
        <dbReference type="ARBA" id="ARBA00004127"/>
    </source>
</evidence>